<dbReference type="InterPro" id="IPR011256">
    <property type="entry name" value="Reg_factor_effector_dom_sf"/>
</dbReference>
<protein>
    <submittedName>
        <fullName evidence="1">AraC family transcriptional regulator</fullName>
    </submittedName>
</protein>
<accession>A0A5A7SGL9</accession>
<dbReference type="OrthoDB" id="4545348at2"/>
<dbReference type="AlphaFoldDB" id="A0A5A7SGL9"/>
<dbReference type="Gene3D" id="3.20.80.10">
    <property type="entry name" value="Regulatory factor, effector binding domain"/>
    <property type="match status" value="1"/>
</dbReference>
<dbReference type="Proteomes" id="UP000322244">
    <property type="component" value="Unassembled WGS sequence"/>
</dbReference>
<comment type="caution">
    <text evidence="1">The sequence shown here is derived from an EMBL/GenBank/DDBJ whole genome shotgun (WGS) entry which is preliminary data.</text>
</comment>
<dbReference type="EMBL" id="VLNY01000002">
    <property type="protein sequence ID" value="KAA0023793.1"/>
    <property type="molecule type" value="Genomic_DNA"/>
</dbReference>
<gene>
    <name evidence="1" type="ORF">FOY51_04100</name>
</gene>
<dbReference type="RefSeq" id="WP_149428953.1">
    <property type="nucleotide sequence ID" value="NZ_VLNY01000002.1"/>
</dbReference>
<evidence type="ECO:0000313" key="1">
    <source>
        <dbReference type="EMBL" id="KAA0023793.1"/>
    </source>
</evidence>
<proteinExistence type="predicted"/>
<sequence length="145" mass="16083">MTHEIVVREAQIFGGLVIPRVLPGFKTSGSDLVEFLKGRLRDRDRQAAEDIYTIYIPDPSGQNNALVCFAYDYHSEIPIGDVFARSPKGIYAIFRPIGEYSDPVEDVWAQVHGAADSGEINRAFAEEIEILHPDGGIELHISISL</sequence>
<organism evidence="1 2">
    <name type="scientific">Antrihabitans cavernicola</name>
    <dbReference type="NCBI Taxonomy" id="2495913"/>
    <lineage>
        <taxon>Bacteria</taxon>
        <taxon>Bacillati</taxon>
        <taxon>Actinomycetota</taxon>
        <taxon>Actinomycetes</taxon>
        <taxon>Mycobacteriales</taxon>
        <taxon>Nocardiaceae</taxon>
        <taxon>Antrihabitans</taxon>
    </lineage>
</organism>
<reference evidence="1 2" key="1">
    <citation type="submission" date="2019-07" db="EMBL/GenBank/DDBJ databases">
        <title>Rhodococcus cavernicolus sp. nov., isolated from a cave.</title>
        <authorList>
            <person name="Lee S.D."/>
        </authorList>
    </citation>
    <scope>NUCLEOTIDE SEQUENCE [LARGE SCALE GENOMIC DNA]</scope>
    <source>
        <strain evidence="1 2">C1-24</strain>
    </source>
</reference>
<evidence type="ECO:0000313" key="2">
    <source>
        <dbReference type="Proteomes" id="UP000322244"/>
    </source>
</evidence>
<keyword evidence="2" id="KW-1185">Reference proteome</keyword>
<name>A0A5A7SGL9_9NOCA</name>